<dbReference type="NCBIfam" id="NF033546">
    <property type="entry name" value="transpos_IS21"/>
    <property type="match status" value="1"/>
</dbReference>
<evidence type="ECO:0000313" key="7">
    <source>
        <dbReference type="EMBL" id="PIV63942.1"/>
    </source>
</evidence>
<dbReference type="InterPro" id="IPR036397">
    <property type="entry name" value="RNaseH_sf"/>
</dbReference>
<dbReference type="InterPro" id="IPR001584">
    <property type="entry name" value="Integrase_cat-core"/>
</dbReference>
<evidence type="ECO:0000256" key="2">
    <source>
        <dbReference type="ARBA" id="ARBA00022578"/>
    </source>
</evidence>
<dbReference type="InterPro" id="IPR034829">
    <property type="entry name" value="DnaD-like_sf"/>
</dbReference>
<dbReference type="GO" id="GO:0003677">
    <property type="term" value="F:DNA binding"/>
    <property type="evidence" value="ECO:0007669"/>
    <property type="project" value="UniProtKB-KW"/>
</dbReference>
<dbReference type="PROSITE" id="PS50531">
    <property type="entry name" value="HTH_IS21"/>
    <property type="match status" value="1"/>
</dbReference>
<dbReference type="GO" id="GO:0015074">
    <property type="term" value="P:DNA integration"/>
    <property type="evidence" value="ECO:0007669"/>
    <property type="project" value="InterPro"/>
</dbReference>
<comment type="caution">
    <text evidence="7">The sequence shown here is derived from an EMBL/GenBank/DDBJ whole genome shotgun (WGS) entry which is preliminary data.</text>
</comment>
<dbReference type="PROSITE" id="PS50994">
    <property type="entry name" value="INTEGRASE"/>
    <property type="match status" value="1"/>
</dbReference>
<evidence type="ECO:0000259" key="5">
    <source>
        <dbReference type="PROSITE" id="PS50531"/>
    </source>
</evidence>
<dbReference type="EMBL" id="PETL01000226">
    <property type="protein sequence ID" value="PIV63942.1"/>
    <property type="molecule type" value="Genomic_DNA"/>
</dbReference>
<dbReference type="InterPro" id="IPR054353">
    <property type="entry name" value="IstA-like_C"/>
</dbReference>
<keyword evidence="2" id="KW-0815">Transposition</keyword>
<evidence type="ECO:0000256" key="3">
    <source>
        <dbReference type="ARBA" id="ARBA00023125"/>
    </source>
</evidence>
<keyword evidence="4" id="KW-0233">DNA recombination</keyword>
<sequence length="504" mass="59238">MIKEEEWMTIRGLGSRIKKGMTVSEISRLTGHDRKTVRKYLLAEEKLKYSATDRVSKLEPYKDYVRLRLKEVPEISIQRMLREIKEKGYTGAHSILGDFTRPIREERQKEAVIRFETMPGEQSQVDWSSFGTIEEYGIKKKLYCFSMILGFSRTIYIEFTTSQDIFTFLTCHQNAFLYFGGYTRIILYDNAKTIVLSRYQGNIEWNTNFMDFAGFYGFQPKLCRLYRAQTKGKVERPFAYIRQDFFIGTKFEGIEDLNQKGLSWLNTLANTRVHGTTKEIPFERLKKESLLPLKNRLYDTSYIGARKVSSDCFISYEGNRYSVPYQYSRKSLTIRADKGRIRIYADNQQGPVAIHPIFRGKGKDISDPKHFEGLKIKQKERWDGFKEAFFSLSPKAKDYWDGFLSSSQMRGRWWELRKILSLCEKHSLEDVEYAFKRALKYQAFGYKYIEGIFINLRGKGPFTGPEPLKEILKRTLEKMGAPKVEERPLKTYDQFLDQYRASQN</sequence>
<evidence type="ECO:0000313" key="8">
    <source>
        <dbReference type="Proteomes" id="UP000228886"/>
    </source>
</evidence>
<protein>
    <submittedName>
        <fullName evidence="7">IS21 family transposase</fullName>
    </submittedName>
</protein>
<feature type="domain" description="HTH IS21-type" evidence="5">
    <location>
        <begin position="8"/>
        <end position="69"/>
    </location>
</feature>
<dbReference type="Proteomes" id="UP000228886">
    <property type="component" value="Unassembled WGS sequence"/>
</dbReference>
<comment type="similarity">
    <text evidence="1">Belongs to the transposase IS21/IS408/IS1162 family.</text>
</comment>
<keyword evidence="3" id="KW-0238">DNA-binding</keyword>
<dbReference type="AlphaFoldDB" id="A0A2M7E875"/>
<reference evidence="8" key="1">
    <citation type="submission" date="2017-09" db="EMBL/GenBank/DDBJ databases">
        <title>Depth-based differentiation of microbial function through sediment-hosted aquifers and enrichment of novel symbionts in the deep terrestrial subsurface.</title>
        <authorList>
            <person name="Probst A.J."/>
            <person name="Ladd B."/>
            <person name="Jarett J.K."/>
            <person name="Geller-Mcgrath D.E."/>
            <person name="Sieber C.M.K."/>
            <person name="Emerson J.B."/>
            <person name="Anantharaman K."/>
            <person name="Thomas B.C."/>
            <person name="Malmstrom R."/>
            <person name="Stieglmeier M."/>
            <person name="Klingl A."/>
            <person name="Woyke T."/>
            <person name="Ryan C.M."/>
            <person name="Banfield J.F."/>
        </authorList>
    </citation>
    <scope>NUCLEOTIDE SEQUENCE [LARGE SCALE GENOMIC DNA]</scope>
</reference>
<gene>
    <name evidence="7" type="ORF">COS11_04770</name>
</gene>
<dbReference type="InterPro" id="IPR017894">
    <property type="entry name" value="HTH_IS21_transposase_type"/>
</dbReference>
<dbReference type="GO" id="GO:0006310">
    <property type="term" value="P:DNA recombination"/>
    <property type="evidence" value="ECO:0007669"/>
    <property type="project" value="UniProtKB-KW"/>
</dbReference>
<name>A0A2M7E875_9BACT</name>
<dbReference type="GO" id="GO:0032196">
    <property type="term" value="P:transposition"/>
    <property type="evidence" value="ECO:0007669"/>
    <property type="project" value="UniProtKB-KW"/>
</dbReference>
<dbReference type="Gene3D" id="3.30.420.10">
    <property type="entry name" value="Ribonuclease H-like superfamily/Ribonuclease H"/>
    <property type="match status" value="1"/>
</dbReference>
<proteinExistence type="inferred from homology"/>
<dbReference type="SUPFAM" id="SSF53098">
    <property type="entry name" value="Ribonuclease H-like"/>
    <property type="match status" value="1"/>
</dbReference>
<dbReference type="Pfam" id="PF00665">
    <property type="entry name" value="rve"/>
    <property type="match status" value="1"/>
</dbReference>
<dbReference type="PANTHER" id="PTHR35004:SF6">
    <property type="entry name" value="TRANSPOSASE"/>
    <property type="match status" value="1"/>
</dbReference>
<dbReference type="PANTHER" id="PTHR35004">
    <property type="entry name" value="TRANSPOSASE RV3428C-RELATED"/>
    <property type="match status" value="1"/>
</dbReference>
<evidence type="ECO:0000256" key="1">
    <source>
        <dbReference type="ARBA" id="ARBA00009277"/>
    </source>
</evidence>
<feature type="domain" description="Integrase catalytic" evidence="6">
    <location>
        <begin position="115"/>
        <end position="289"/>
    </location>
</feature>
<evidence type="ECO:0000256" key="4">
    <source>
        <dbReference type="ARBA" id="ARBA00023172"/>
    </source>
</evidence>
<evidence type="ECO:0000259" key="6">
    <source>
        <dbReference type="PROSITE" id="PS50994"/>
    </source>
</evidence>
<dbReference type="InterPro" id="IPR012337">
    <property type="entry name" value="RNaseH-like_sf"/>
</dbReference>
<organism evidence="7 8">
    <name type="scientific">bacterium (Candidatus Ratteibacteria) CG01_land_8_20_14_3_00_40_19</name>
    <dbReference type="NCBI Taxonomy" id="2014290"/>
    <lineage>
        <taxon>Bacteria</taxon>
        <taxon>Candidatus Ratteibacteria</taxon>
    </lineage>
</organism>
<dbReference type="SUPFAM" id="SSF158499">
    <property type="entry name" value="DnaD domain-like"/>
    <property type="match status" value="1"/>
</dbReference>
<accession>A0A2M7E875</accession>
<dbReference type="Pfam" id="PF22483">
    <property type="entry name" value="Mu-transpos_C_2"/>
    <property type="match status" value="1"/>
</dbReference>